<keyword evidence="14" id="KW-0408">Iron</keyword>
<evidence type="ECO:0000256" key="16">
    <source>
        <dbReference type="ARBA" id="ARBA00023136"/>
    </source>
</evidence>
<dbReference type="STRING" id="4615.A0A199UHY5"/>
<sequence length="296" mass="34158">MQHYFNKIQLRYNKQKHIVNLVRMVSPSSAPINAPTTSTVTRATPPVTSSRGRWWSLRTRLLPKIIQNFRFKIQSSREQDPMSHSVKIYDTCIGCTQCVRACPTDVLEMIPWDGCKAKQIASAPRTEDCVGCKRCESACPTDFLSVRGLKQLAAWLYLIDTLQKTPLESFVIPLYRQKPTGNLLTFHRTHFTDRIYHYFSNFSSLASYSKFKILLSLFILGVLLPNVIIDASSSRRDRLLSQLDRCRFFLMTRSASTSTPPLLPSHYFIFFLPVAKVLPVVYRPPRRSWISRNRVY</sequence>
<keyword evidence="11" id="KW-0603">Photosystem I</keyword>
<comment type="caution">
    <text evidence="23">The sequence shown here is derived from an EMBL/GenBank/DDBJ whole genome shotgun (WGS) entry which is preliminary data.</text>
</comment>
<dbReference type="GO" id="GO:0016491">
    <property type="term" value="F:oxidoreductase activity"/>
    <property type="evidence" value="ECO:0007669"/>
    <property type="project" value="UniProtKB-KW"/>
</dbReference>
<evidence type="ECO:0000256" key="11">
    <source>
        <dbReference type="ARBA" id="ARBA00022836"/>
    </source>
</evidence>
<keyword evidence="15" id="KW-0411">Iron-sulfur</keyword>
<evidence type="ECO:0000256" key="8">
    <source>
        <dbReference type="ARBA" id="ARBA00022531"/>
    </source>
</evidence>
<evidence type="ECO:0000256" key="5">
    <source>
        <dbReference type="ARBA" id="ARBA00013413"/>
    </source>
</evidence>
<dbReference type="InterPro" id="IPR017900">
    <property type="entry name" value="4Fe4S_Fe_S_CS"/>
</dbReference>
<evidence type="ECO:0000256" key="21">
    <source>
        <dbReference type="ARBA" id="ARBA00048912"/>
    </source>
</evidence>
<comment type="catalytic activity">
    <reaction evidence="21">
        <text>reduced [plastocyanin] + hnu + oxidized [2Fe-2S]-[ferredoxin] = oxidized [plastocyanin] + reduced [2Fe-2S]-[ferredoxin]</text>
        <dbReference type="Rhea" id="RHEA:30407"/>
        <dbReference type="Rhea" id="RHEA-COMP:10000"/>
        <dbReference type="Rhea" id="RHEA-COMP:10001"/>
        <dbReference type="Rhea" id="RHEA-COMP:10039"/>
        <dbReference type="Rhea" id="RHEA-COMP:10040"/>
        <dbReference type="ChEBI" id="CHEBI:29036"/>
        <dbReference type="ChEBI" id="CHEBI:30212"/>
        <dbReference type="ChEBI" id="CHEBI:33737"/>
        <dbReference type="ChEBI" id="CHEBI:33738"/>
        <dbReference type="ChEBI" id="CHEBI:49552"/>
        <dbReference type="EC" id="1.97.1.12"/>
    </reaction>
</comment>
<dbReference type="EMBL" id="LSRQ01007987">
    <property type="protein sequence ID" value="OAY64349.1"/>
    <property type="molecule type" value="Genomic_DNA"/>
</dbReference>
<name>A0A199UHY5_ANACO</name>
<keyword evidence="13" id="KW-0560">Oxidoreductase</keyword>
<dbReference type="PANTHER" id="PTHR24960">
    <property type="entry name" value="PHOTOSYSTEM I IRON-SULFUR CENTER-RELATED"/>
    <property type="match status" value="1"/>
</dbReference>
<dbReference type="AlphaFoldDB" id="A0A199UHY5"/>
<dbReference type="GO" id="GO:0042651">
    <property type="term" value="C:thylakoid membrane"/>
    <property type="evidence" value="ECO:0007669"/>
    <property type="project" value="InterPro"/>
</dbReference>
<dbReference type="InterPro" id="IPR050157">
    <property type="entry name" value="PSI_iron-sulfur_center"/>
</dbReference>
<dbReference type="Pfam" id="PF14697">
    <property type="entry name" value="Fer4_21"/>
    <property type="match status" value="1"/>
</dbReference>
<protein>
    <recommendedName>
        <fullName evidence="5">Photosystem I iron-sulfur center</fullName>
        <ecNumber evidence="4">1.97.1.12</ecNumber>
    </recommendedName>
    <alternativeName>
        <fullName evidence="19">9 kDa polypeptide</fullName>
    </alternativeName>
    <alternativeName>
        <fullName evidence="20">PSI-C</fullName>
    </alternativeName>
    <alternativeName>
        <fullName evidence="17">Photosystem I subunit VII</fullName>
    </alternativeName>
    <alternativeName>
        <fullName evidence="18">PsaC</fullName>
    </alternativeName>
</protein>
<dbReference type="InterPro" id="IPR017491">
    <property type="entry name" value="PSI_PsaC"/>
</dbReference>
<keyword evidence="16" id="KW-0472">Membrane</keyword>
<keyword evidence="9" id="KW-0479">Metal-binding</keyword>
<evidence type="ECO:0000256" key="12">
    <source>
        <dbReference type="ARBA" id="ARBA00022982"/>
    </source>
</evidence>
<keyword evidence="6" id="KW-0813">Transport</keyword>
<dbReference type="PANTHER" id="PTHR24960:SF79">
    <property type="entry name" value="PHOTOSYSTEM I IRON-SULFUR CENTER"/>
    <property type="match status" value="1"/>
</dbReference>
<organism evidence="23 24">
    <name type="scientific">Ananas comosus</name>
    <name type="common">Pineapple</name>
    <name type="synonym">Ananas ananas</name>
    <dbReference type="NCBI Taxonomy" id="4615"/>
    <lineage>
        <taxon>Eukaryota</taxon>
        <taxon>Viridiplantae</taxon>
        <taxon>Streptophyta</taxon>
        <taxon>Embryophyta</taxon>
        <taxon>Tracheophyta</taxon>
        <taxon>Spermatophyta</taxon>
        <taxon>Magnoliopsida</taxon>
        <taxon>Liliopsida</taxon>
        <taxon>Poales</taxon>
        <taxon>Bromeliaceae</taxon>
        <taxon>Bromelioideae</taxon>
        <taxon>Ananas</taxon>
    </lineage>
</organism>
<evidence type="ECO:0000256" key="17">
    <source>
        <dbReference type="ARBA" id="ARBA00030218"/>
    </source>
</evidence>
<evidence type="ECO:0000256" key="4">
    <source>
        <dbReference type="ARBA" id="ARBA00013197"/>
    </source>
</evidence>
<evidence type="ECO:0000256" key="20">
    <source>
        <dbReference type="ARBA" id="ARBA00033423"/>
    </source>
</evidence>
<dbReference type="PROSITE" id="PS00198">
    <property type="entry name" value="4FE4S_FER_1"/>
    <property type="match status" value="2"/>
</dbReference>
<evidence type="ECO:0000256" key="18">
    <source>
        <dbReference type="ARBA" id="ARBA00031003"/>
    </source>
</evidence>
<evidence type="ECO:0000259" key="22">
    <source>
        <dbReference type="PROSITE" id="PS51379"/>
    </source>
</evidence>
<evidence type="ECO:0000256" key="15">
    <source>
        <dbReference type="ARBA" id="ARBA00023014"/>
    </source>
</evidence>
<dbReference type="NCBIfam" id="TIGR03048">
    <property type="entry name" value="PS_I_psaC"/>
    <property type="match status" value="1"/>
</dbReference>
<dbReference type="InterPro" id="IPR017896">
    <property type="entry name" value="4Fe4S_Fe-S-bd"/>
</dbReference>
<keyword evidence="7" id="KW-0004">4Fe-4S</keyword>
<dbReference type="GO" id="GO:0009522">
    <property type="term" value="C:photosystem I"/>
    <property type="evidence" value="ECO:0007669"/>
    <property type="project" value="UniProtKB-KW"/>
</dbReference>
<evidence type="ECO:0000256" key="7">
    <source>
        <dbReference type="ARBA" id="ARBA00022485"/>
    </source>
</evidence>
<keyword evidence="10" id="KW-0677">Repeat</keyword>
<evidence type="ECO:0000313" key="24">
    <source>
        <dbReference type="Proteomes" id="UP000092600"/>
    </source>
</evidence>
<dbReference type="Gene3D" id="3.30.70.20">
    <property type="match status" value="1"/>
</dbReference>
<proteinExistence type="predicted"/>
<dbReference type="GO" id="GO:0046872">
    <property type="term" value="F:metal ion binding"/>
    <property type="evidence" value="ECO:0007669"/>
    <property type="project" value="UniProtKB-KW"/>
</dbReference>
<feature type="domain" description="4Fe-4S ferredoxin-type" evidence="22">
    <location>
        <begin position="82"/>
        <end position="112"/>
    </location>
</feature>
<evidence type="ECO:0000256" key="14">
    <source>
        <dbReference type="ARBA" id="ARBA00023004"/>
    </source>
</evidence>
<comment type="subcellular location">
    <subcellularLocation>
        <location evidence="3">Membrane</location>
        <topology evidence="3">Peripheral membrane protein</topology>
    </subcellularLocation>
</comment>
<evidence type="ECO:0000256" key="2">
    <source>
        <dbReference type="ARBA" id="ARBA00003402"/>
    </source>
</evidence>
<gene>
    <name evidence="23" type="ORF">ACMD2_18943</name>
</gene>
<evidence type="ECO:0000256" key="10">
    <source>
        <dbReference type="ARBA" id="ARBA00022737"/>
    </source>
</evidence>
<dbReference type="EC" id="1.97.1.12" evidence="4"/>
<evidence type="ECO:0000256" key="13">
    <source>
        <dbReference type="ARBA" id="ARBA00023002"/>
    </source>
</evidence>
<dbReference type="GO" id="GO:0009534">
    <property type="term" value="C:chloroplast thylakoid"/>
    <property type="evidence" value="ECO:0007669"/>
    <property type="project" value="TreeGrafter"/>
</dbReference>
<dbReference type="GO" id="GO:0009773">
    <property type="term" value="P:photosynthetic electron transport in photosystem I"/>
    <property type="evidence" value="ECO:0007669"/>
    <property type="project" value="InterPro"/>
</dbReference>
<feature type="domain" description="4Fe-4S ferredoxin-type" evidence="22">
    <location>
        <begin position="120"/>
        <end position="149"/>
    </location>
</feature>
<dbReference type="SUPFAM" id="SSF54862">
    <property type="entry name" value="4Fe-4S ferredoxins"/>
    <property type="match status" value="1"/>
</dbReference>
<feature type="non-terminal residue" evidence="23">
    <location>
        <position position="296"/>
    </location>
</feature>
<comment type="function">
    <text evidence="2">Apoprotein for the two 4Fe-4S centers FA and FB of photosystem I (PSI); essential for photochemical activity. FB is the terminal electron acceptor of PSI, donating electrons to ferredoxin. The C-terminus interacts with PsaA/B/D and helps assemble the protein into the PSI complex. Required for binding of PsaD and PsaE to PSI. PSI is a plastocyanin-ferredoxin oxidoreductase, converting photonic excitation into a charge separation, which transfers an electron from the donor P700 chlorophyll pair to the spectroscopically characterized acceptors A0, A1, FX, FA and FB in turn.</text>
</comment>
<reference evidence="23 24" key="1">
    <citation type="journal article" date="2016" name="DNA Res.">
        <title>The draft genome of MD-2 pineapple using hybrid error correction of long reads.</title>
        <authorList>
            <person name="Redwan R.M."/>
            <person name="Saidin A."/>
            <person name="Kumar S.V."/>
        </authorList>
    </citation>
    <scope>NUCLEOTIDE SEQUENCE [LARGE SCALE GENOMIC DNA]</scope>
    <source>
        <strain evidence="24">cv. MD2</strain>
        <tissue evidence="23">Leaf</tissue>
    </source>
</reference>
<evidence type="ECO:0000256" key="3">
    <source>
        <dbReference type="ARBA" id="ARBA00004170"/>
    </source>
</evidence>
<dbReference type="GO" id="GO:0009055">
    <property type="term" value="F:electron transfer activity"/>
    <property type="evidence" value="ECO:0007669"/>
    <property type="project" value="InterPro"/>
</dbReference>
<dbReference type="Proteomes" id="UP000092600">
    <property type="component" value="Unassembled WGS sequence"/>
</dbReference>
<dbReference type="PROSITE" id="PS51379">
    <property type="entry name" value="4FE4S_FER_2"/>
    <property type="match status" value="2"/>
</dbReference>
<dbReference type="GO" id="GO:0051539">
    <property type="term" value="F:4 iron, 4 sulfur cluster binding"/>
    <property type="evidence" value="ECO:0007669"/>
    <property type="project" value="UniProtKB-KW"/>
</dbReference>
<evidence type="ECO:0000256" key="9">
    <source>
        <dbReference type="ARBA" id="ARBA00022723"/>
    </source>
</evidence>
<keyword evidence="12" id="KW-0249">Electron transport</keyword>
<comment type="cofactor">
    <cofactor evidence="1">
        <name>[4Fe-4S] cluster</name>
        <dbReference type="ChEBI" id="CHEBI:49883"/>
    </cofactor>
</comment>
<evidence type="ECO:0000256" key="19">
    <source>
        <dbReference type="ARBA" id="ARBA00032541"/>
    </source>
</evidence>
<evidence type="ECO:0000256" key="6">
    <source>
        <dbReference type="ARBA" id="ARBA00022448"/>
    </source>
</evidence>
<evidence type="ECO:0000256" key="1">
    <source>
        <dbReference type="ARBA" id="ARBA00001966"/>
    </source>
</evidence>
<evidence type="ECO:0000313" key="23">
    <source>
        <dbReference type="EMBL" id="OAY64349.1"/>
    </source>
</evidence>
<accession>A0A199UHY5</accession>
<keyword evidence="8" id="KW-0602">Photosynthesis</keyword>